<dbReference type="Pfam" id="PF04851">
    <property type="entry name" value="ResIII"/>
    <property type="match status" value="2"/>
</dbReference>
<dbReference type="InterPro" id="IPR006935">
    <property type="entry name" value="Helicase/UvrB_N"/>
</dbReference>
<dbReference type="RefSeq" id="WP_335961753.1">
    <property type="nucleotide sequence ID" value="NZ_JAXBLX010000020.1"/>
</dbReference>
<dbReference type="InterPro" id="IPR027417">
    <property type="entry name" value="P-loop_NTPase"/>
</dbReference>
<evidence type="ECO:0000313" key="3">
    <source>
        <dbReference type="EMBL" id="MFC0471881.1"/>
    </source>
</evidence>
<dbReference type="EMBL" id="JBHLUX010000037">
    <property type="protein sequence ID" value="MFC0471881.1"/>
    <property type="molecule type" value="Genomic_DNA"/>
</dbReference>
<feature type="domain" description="Helicase C-terminal" evidence="2">
    <location>
        <begin position="377"/>
        <end position="544"/>
    </location>
</feature>
<evidence type="ECO:0000259" key="1">
    <source>
        <dbReference type="PROSITE" id="PS51192"/>
    </source>
</evidence>
<protein>
    <submittedName>
        <fullName evidence="3">Helicase associated domain protein</fullName>
    </submittedName>
</protein>
<dbReference type="Gene3D" id="6.10.140.530">
    <property type="match status" value="3"/>
</dbReference>
<accession>A0ABV6KEX5</accession>
<dbReference type="Proteomes" id="UP001589838">
    <property type="component" value="Unassembled WGS sequence"/>
</dbReference>
<dbReference type="Pfam" id="PF00271">
    <property type="entry name" value="Helicase_C"/>
    <property type="match status" value="1"/>
</dbReference>
<dbReference type="SMART" id="SM00487">
    <property type="entry name" value="DEXDc"/>
    <property type="match status" value="1"/>
</dbReference>
<dbReference type="InterPro" id="IPR014001">
    <property type="entry name" value="Helicase_ATP-bd"/>
</dbReference>
<dbReference type="SUPFAM" id="SSF52540">
    <property type="entry name" value="P-loop containing nucleoside triphosphate hydrolases"/>
    <property type="match status" value="1"/>
</dbReference>
<gene>
    <name evidence="3" type="ORF">ACFFHM_15600</name>
</gene>
<reference evidence="3 4" key="1">
    <citation type="submission" date="2024-09" db="EMBL/GenBank/DDBJ databases">
        <authorList>
            <person name="Sun Q."/>
            <person name="Mori K."/>
        </authorList>
    </citation>
    <scope>NUCLEOTIDE SEQUENCE [LARGE SCALE GENOMIC DNA]</scope>
    <source>
        <strain evidence="3 4">NCAIM B.02610</strain>
    </source>
</reference>
<sequence>MIDEYIAKLIRLTIKKEIEKIKILLGQIPFTKKGMVFEEYLKELYRGNGWLAVRNGSKNDAGADILLYHPQTPDTISIIVQAKNHARRLTFDDTKSELIKFEEKSKLKHKCNSYILVSVEGFVKETKKLAEFNMRLENWDYVEELIDKYSSSKRTSEPEIELLAHNKRAYANTKKLFKDSNKVAVLHATGTGKSYIIIKFLSDYINKRCLVLAPSKYILNQLKSKFSWSFQDTKLMTYAKLAKLSELEIEEFNFDFIVLDEFHRCGAKEWGNGVQKLLNNNYNSLLLGTTATPIRYLDDNKDMSDELFQGNVSSSLSLADAIAKNILPMPTYVTALYTIENELNKLQDKITRSDDSENANFLSRLLEYKKNWEKSRGIPKILNKYIKKDNNKFIVFCENKKHLSNMEWLVKMWFTMAIPDIRVREYRVVSGDKQSDNELINFRSASNKNEIHLLFSIDMLNEGLHIDDISGVILLRNTTSPRVFYQQIGRVLQTGSIDKKPLIFDFVNNFNNICADDFILDLKKSRELERKKRNTVGLEEDFPKFTIFDETKEELDFFKEIELKLNNAWEYRYEQLKEYHKKNGNCMVKRNYENKSLAYWVVTQRKLYKKGLLEKERIDKLIELNFEWGSDEQWLLRFKELENYYEEFGTANVPRRYKVNNFALGPWAVTTRNLYKKGELSKEQIGLLEGIGFKWDMRSQNWNDMYEQLIEFKKEYGNCDVSRKIHRDNLKLANWVGKQRQLFKQGKLSEGRIERLNEIGFKFEFQDYRNRK</sequence>
<dbReference type="PANTHER" id="PTHR33418">
    <property type="entry name" value="HELICASE-ASSOCIATED"/>
    <property type="match status" value="1"/>
</dbReference>
<dbReference type="InterPro" id="IPR011335">
    <property type="entry name" value="Restrct_endonuc-II-like"/>
</dbReference>
<comment type="caution">
    <text evidence="3">The sequence shown here is derived from an EMBL/GenBank/DDBJ whole genome shotgun (WGS) entry which is preliminary data.</text>
</comment>
<dbReference type="InterPro" id="IPR005114">
    <property type="entry name" value="Helicase_assoc"/>
</dbReference>
<evidence type="ECO:0000259" key="2">
    <source>
        <dbReference type="PROSITE" id="PS51194"/>
    </source>
</evidence>
<feature type="domain" description="Helicase ATP-binding" evidence="1">
    <location>
        <begin position="174"/>
        <end position="311"/>
    </location>
</feature>
<name>A0ABV6KEX5_9BACI</name>
<dbReference type="Pfam" id="PF04471">
    <property type="entry name" value="Mrr_cat"/>
    <property type="match status" value="1"/>
</dbReference>
<dbReference type="InterPro" id="IPR007560">
    <property type="entry name" value="Restrct_endonuc_IV_Mrr"/>
</dbReference>
<dbReference type="PROSITE" id="PS51194">
    <property type="entry name" value="HELICASE_CTER"/>
    <property type="match status" value="1"/>
</dbReference>
<dbReference type="InterPro" id="IPR001650">
    <property type="entry name" value="Helicase_C-like"/>
</dbReference>
<dbReference type="SUPFAM" id="SSF52980">
    <property type="entry name" value="Restriction endonuclease-like"/>
    <property type="match status" value="1"/>
</dbReference>
<evidence type="ECO:0000313" key="4">
    <source>
        <dbReference type="Proteomes" id="UP001589838"/>
    </source>
</evidence>
<keyword evidence="4" id="KW-1185">Reference proteome</keyword>
<proteinExistence type="predicted"/>
<dbReference type="Gene3D" id="3.40.50.300">
    <property type="entry name" value="P-loop containing nucleotide triphosphate hydrolases"/>
    <property type="match status" value="2"/>
</dbReference>
<dbReference type="PROSITE" id="PS51192">
    <property type="entry name" value="HELICASE_ATP_BIND_1"/>
    <property type="match status" value="1"/>
</dbReference>
<dbReference type="Pfam" id="PF03457">
    <property type="entry name" value="HA"/>
    <property type="match status" value="3"/>
</dbReference>
<dbReference type="PANTHER" id="PTHR33418:SF1">
    <property type="entry name" value="HELICASE-ASSOCIATED DOMAIN-CONTAINING PROTEIN"/>
    <property type="match status" value="1"/>
</dbReference>
<organism evidence="3 4">
    <name type="scientific">Halalkalibacter kiskunsagensis</name>
    <dbReference type="NCBI Taxonomy" id="1548599"/>
    <lineage>
        <taxon>Bacteria</taxon>
        <taxon>Bacillati</taxon>
        <taxon>Bacillota</taxon>
        <taxon>Bacilli</taxon>
        <taxon>Bacillales</taxon>
        <taxon>Bacillaceae</taxon>
        <taxon>Halalkalibacter</taxon>
    </lineage>
</organism>